<dbReference type="NCBIfam" id="TIGR00675">
    <property type="entry name" value="dcm"/>
    <property type="match status" value="1"/>
</dbReference>
<evidence type="ECO:0000259" key="8">
    <source>
        <dbReference type="Pfam" id="PF17285"/>
    </source>
</evidence>
<evidence type="ECO:0000313" key="10">
    <source>
        <dbReference type="EMBL" id="OZJ05601.1"/>
    </source>
</evidence>
<dbReference type="GO" id="GO:0006355">
    <property type="term" value="P:regulation of DNA-templated transcription"/>
    <property type="evidence" value="ECO:0007669"/>
    <property type="project" value="TreeGrafter"/>
</dbReference>
<dbReference type="GO" id="GO:0016274">
    <property type="term" value="F:protein-arginine N-methyltransferase activity"/>
    <property type="evidence" value="ECO:0007669"/>
    <property type="project" value="InterPro"/>
</dbReference>
<comment type="caution">
    <text evidence="10">The sequence shown here is derived from an EMBL/GenBank/DDBJ whole genome shotgun (WGS) entry which is preliminary data.</text>
</comment>
<dbReference type="Pfam" id="PF00145">
    <property type="entry name" value="DNA_methylase"/>
    <property type="match status" value="1"/>
</dbReference>
<evidence type="ECO:0000256" key="1">
    <source>
        <dbReference type="ARBA" id="ARBA00022603"/>
    </source>
</evidence>
<evidence type="ECO:0000259" key="7">
    <source>
        <dbReference type="Pfam" id="PF05185"/>
    </source>
</evidence>
<accession>A0A261Y4S3</accession>
<evidence type="ECO:0000256" key="3">
    <source>
        <dbReference type="ARBA" id="ARBA00022691"/>
    </source>
</evidence>
<dbReference type="InterPro" id="IPR035248">
    <property type="entry name" value="PRMT5_C"/>
</dbReference>
<evidence type="ECO:0000256" key="4">
    <source>
        <dbReference type="PROSITE-ProRule" id="PRU01015"/>
    </source>
</evidence>
<evidence type="ECO:0000256" key="5">
    <source>
        <dbReference type="PROSITE-ProRule" id="PRU01016"/>
    </source>
</evidence>
<dbReference type="InterPro" id="IPR035247">
    <property type="entry name" value="PRMT5_TIM"/>
</dbReference>
<dbReference type="GO" id="GO:0005829">
    <property type="term" value="C:cytosol"/>
    <property type="evidence" value="ECO:0007669"/>
    <property type="project" value="TreeGrafter"/>
</dbReference>
<dbReference type="GO" id="GO:0032259">
    <property type="term" value="P:methylation"/>
    <property type="evidence" value="ECO:0007669"/>
    <property type="project" value="UniProtKB-KW"/>
</dbReference>
<feature type="domain" description="PRMT5 TIM barrel" evidence="8">
    <location>
        <begin position="427"/>
        <end position="672"/>
    </location>
</feature>
<reference evidence="10 11" key="1">
    <citation type="journal article" date="2017" name="Mycologia">
        <title>Bifiguratus adelaidae, gen. et sp. nov., a new member of Mucoromycotina in endophytic and soil-dwelling habitats.</title>
        <authorList>
            <person name="Torres-Cruz T.J."/>
            <person name="Billingsley Tobias T.L."/>
            <person name="Almatruk M."/>
            <person name="Hesse C."/>
            <person name="Kuske C.R."/>
            <person name="Desiro A."/>
            <person name="Benucci G.M."/>
            <person name="Bonito G."/>
            <person name="Stajich J.E."/>
            <person name="Dunlap C."/>
            <person name="Arnold A.E."/>
            <person name="Porras-Alfaro A."/>
        </authorList>
    </citation>
    <scope>NUCLEOTIDE SEQUENCE [LARGE SCALE GENOMIC DNA]</scope>
    <source>
        <strain evidence="10 11">AZ0501</strain>
    </source>
</reference>
<keyword evidence="2 4" id="KW-0808">Transferase</keyword>
<keyword evidence="1 4" id="KW-0489">Methyltransferase</keyword>
<dbReference type="AlphaFoldDB" id="A0A261Y4S3"/>
<dbReference type="EMBL" id="MVBO01000012">
    <property type="protein sequence ID" value="OZJ05601.1"/>
    <property type="molecule type" value="Genomic_DNA"/>
</dbReference>
<comment type="similarity">
    <text evidence="5 6">Belongs to the class I-like SAM-binding methyltransferase superfamily. C5-methyltransferase family.</text>
</comment>
<dbReference type="Gene3D" id="2.70.160.11">
    <property type="entry name" value="Hnrnp arginine n-methyltransferase1"/>
    <property type="match status" value="1"/>
</dbReference>
<keyword evidence="3 4" id="KW-0949">S-adenosyl-L-methionine</keyword>
<dbReference type="PROSITE" id="PS51678">
    <property type="entry name" value="SAM_MT_PRMT"/>
    <property type="match status" value="1"/>
</dbReference>
<dbReference type="Proteomes" id="UP000242875">
    <property type="component" value="Unassembled WGS sequence"/>
</dbReference>
<dbReference type="Pfam" id="PF17286">
    <property type="entry name" value="PRMT5_C"/>
    <property type="match status" value="1"/>
</dbReference>
<dbReference type="Pfam" id="PF17285">
    <property type="entry name" value="PRMT5_TIM"/>
    <property type="match status" value="1"/>
</dbReference>
<evidence type="ECO:0000259" key="9">
    <source>
        <dbReference type="Pfam" id="PF17286"/>
    </source>
</evidence>
<feature type="domain" description="PRMT5 arginine-N-methyltransferase" evidence="7">
    <location>
        <begin position="681"/>
        <end position="845"/>
    </location>
</feature>
<dbReference type="GO" id="GO:0005634">
    <property type="term" value="C:nucleus"/>
    <property type="evidence" value="ECO:0007669"/>
    <property type="project" value="TreeGrafter"/>
</dbReference>
<dbReference type="InterPro" id="IPR035075">
    <property type="entry name" value="PRMT5"/>
</dbReference>
<dbReference type="Pfam" id="PF05185">
    <property type="entry name" value="PRMT5"/>
    <property type="match status" value="1"/>
</dbReference>
<dbReference type="PRINTS" id="PR00105">
    <property type="entry name" value="C5METTRFRASE"/>
</dbReference>
<feature type="domain" description="PRMT5 oligomerisation" evidence="9">
    <location>
        <begin position="848"/>
        <end position="1030"/>
    </location>
</feature>
<protein>
    <recommendedName>
        <fullName evidence="12">Protein arginine N-methyltransferase</fullName>
    </recommendedName>
</protein>
<dbReference type="OrthoDB" id="1368803at2759"/>
<dbReference type="InterPro" id="IPR025799">
    <property type="entry name" value="Arg_MeTrfase"/>
</dbReference>
<evidence type="ECO:0000256" key="2">
    <source>
        <dbReference type="ARBA" id="ARBA00022679"/>
    </source>
</evidence>
<feature type="active site" evidence="5">
    <location>
        <position position="95"/>
    </location>
</feature>
<organism evidence="10 11">
    <name type="scientific">Bifiguratus adelaidae</name>
    <dbReference type="NCBI Taxonomy" id="1938954"/>
    <lineage>
        <taxon>Eukaryota</taxon>
        <taxon>Fungi</taxon>
        <taxon>Fungi incertae sedis</taxon>
        <taxon>Mucoromycota</taxon>
        <taxon>Mucoromycotina</taxon>
        <taxon>Endogonomycetes</taxon>
        <taxon>Endogonales</taxon>
        <taxon>Endogonales incertae sedis</taxon>
        <taxon>Bifiguratus</taxon>
    </lineage>
</organism>
<dbReference type="Gene3D" id="3.40.50.150">
    <property type="entry name" value="Vaccinia Virus protein VP39"/>
    <property type="match status" value="2"/>
</dbReference>
<sequence length="1032" mass="117353">MQQCVNFPPSHLPTLDQVMLSLLEFYSGIGGMHFAILEAGLDVEILKAFDINTTANAIYAHNFGKKTVVQRNIEALPLEYYDKLGADIWTMSPPCQPYTRTGKKQGSKDMRAKSFLYLMDMLPKMQHPPSYILLENVKGFEESDSRDILVEALKEGGYCYQELLLTPLQYGIPNSRLRYYMLAKKKPLSFTFSPTNTILGAVPSTQTSEAIDYALIAADDKEEKILQNAELGKQLAPLFEYLVPQDKWDPLDDVWVPMSTITKYGRLFDIVKPSMKRSCCFTKGYHHFVEATGSVLQMNESLNTTTTFDALAAFQSQTKKRHFQDDRPKETLADVDPTIAAQQTEIENRLSALQLRFFTPREIANLMGFPAEFSLPSEINLKQRYRALGNSVNVKVVAALMRLPIGVVTDATAPYFAAGPRENGEWDYDFMVKDLTTTSDEREAFERHNWISHANMLAWRSRSFFTRQQLKIDTQSTIPELIIGRTSRWFDFDSEDANVRINSEVAFKQEIAYASHIGLMGVLVQISLANVQVVSNWNRVINSVLAGLSFTQLWIEVPLLGNDDDGMRSWRKWDALKTMSECNLKMGVALRLSQVVPYMIDHWLAEPVKALIISSNVFIPNNVGYPVLPKRYQPFLRHFLKLGTRIVLDEIDLGRHKGGPDTYYEYIRYLERTQPELDPVETFATGYHDYLQAPLQPLMDNLESSTYETFERDPVKYQQYEEAVYRALIDFSQTMPNKVAIIMVAGAGRGPLVTRSLNAAERASMTVKVYALEKNANAIVGLQHLKDTEWGDKVNIVFSDMRKWKPTEKVDILVSELLGSFGDNELSPECLDGAQKFLKPNGVTIPTSYTTYISPLASSKLHNEVAAYKDLEHFETPYVVMFRSVCSMAPPEALWEFCHPNRADIPDGEDPINNYHNIRYSKATFHIDHGMTMHGIAGYFESVLYKDVTISIHPKTHSPGMFSWFPIFFPLRQPINVPDGATVEIDFWRLSDERKVWYEWTVSVLADGTRGRQLVATTPLHNIGGRSYWIGL</sequence>
<keyword evidence="11" id="KW-1185">Reference proteome</keyword>
<name>A0A261Y4S3_9FUNG</name>
<dbReference type="InterPro" id="IPR029063">
    <property type="entry name" value="SAM-dependent_MTases_sf"/>
</dbReference>
<dbReference type="Gene3D" id="3.90.120.10">
    <property type="entry name" value="DNA Methylase, subunit A, domain 2"/>
    <property type="match status" value="1"/>
</dbReference>
<dbReference type="PANTHER" id="PTHR10738">
    <property type="entry name" value="PROTEIN ARGININE N-METHYLTRANSFERASE 5"/>
    <property type="match status" value="1"/>
</dbReference>
<dbReference type="SUPFAM" id="SSF53335">
    <property type="entry name" value="S-adenosyl-L-methionine-dependent methyltransferases"/>
    <property type="match status" value="2"/>
</dbReference>
<gene>
    <name evidence="10" type="ORF">BZG36_01481</name>
</gene>
<evidence type="ECO:0000313" key="11">
    <source>
        <dbReference type="Proteomes" id="UP000242875"/>
    </source>
</evidence>
<dbReference type="PROSITE" id="PS51679">
    <property type="entry name" value="SAM_MT_C5"/>
    <property type="match status" value="1"/>
</dbReference>
<evidence type="ECO:0000256" key="6">
    <source>
        <dbReference type="RuleBase" id="RU000416"/>
    </source>
</evidence>
<dbReference type="Gene3D" id="3.20.20.150">
    <property type="entry name" value="Divalent-metal-dependent TIM barrel enzymes"/>
    <property type="match status" value="1"/>
</dbReference>
<evidence type="ECO:0008006" key="12">
    <source>
        <dbReference type="Google" id="ProtNLM"/>
    </source>
</evidence>
<proteinExistence type="inferred from homology"/>
<dbReference type="InterPro" id="IPR001525">
    <property type="entry name" value="C5_MeTfrase"/>
</dbReference>
<dbReference type="PANTHER" id="PTHR10738:SF0">
    <property type="entry name" value="PROTEIN ARGININE N-METHYLTRANSFERASE 5"/>
    <property type="match status" value="1"/>
</dbReference>